<dbReference type="PROSITE" id="PS50041">
    <property type="entry name" value="C_TYPE_LECTIN_2"/>
    <property type="match status" value="2"/>
</dbReference>
<comment type="caution">
    <text evidence="3">The sequence shown here is derived from an EMBL/GenBank/DDBJ whole genome shotgun (WGS) entry which is preliminary data.</text>
</comment>
<dbReference type="SMART" id="SM00034">
    <property type="entry name" value="CLECT"/>
    <property type="match status" value="1"/>
</dbReference>
<evidence type="ECO:0000313" key="4">
    <source>
        <dbReference type="Proteomes" id="UP001497623"/>
    </source>
</evidence>
<dbReference type="Pfam" id="PF00059">
    <property type="entry name" value="Lectin_C"/>
    <property type="match status" value="1"/>
</dbReference>
<dbReference type="SUPFAM" id="SSF56436">
    <property type="entry name" value="C-type lectin-like"/>
    <property type="match status" value="2"/>
</dbReference>
<dbReference type="EMBL" id="CAXKWB010020719">
    <property type="protein sequence ID" value="CAL4122751.1"/>
    <property type="molecule type" value="Genomic_DNA"/>
</dbReference>
<dbReference type="InterPro" id="IPR001304">
    <property type="entry name" value="C-type_lectin-like"/>
</dbReference>
<keyword evidence="4" id="KW-1185">Reference proteome</keyword>
<feature type="chain" id="PRO_5043898351" description="C-type lectin domain-containing protein" evidence="1">
    <location>
        <begin position="25"/>
        <end position="236"/>
    </location>
</feature>
<gene>
    <name evidence="3" type="ORF">MNOR_LOCUS23473</name>
</gene>
<dbReference type="CDD" id="cd00037">
    <property type="entry name" value="CLECT"/>
    <property type="match status" value="1"/>
</dbReference>
<dbReference type="PANTHER" id="PTHR45710">
    <property type="entry name" value="C-TYPE LECTIN DOMAIN-CONTAINING PROTEIN 180"/>
    <property type="match status" value="1"/>
</dbReference>
<keyword evidence="1" id="KW-0732">Signal</keyword>
<feature type="domain" description="C-type lectin" evidence="2">
    <location>
        <begin position="39"/>
        <end position="159"/>
    </location>
</feature>
<dbReference type="AlphaFoldDB" id="A0AAV2RGS4"/>
<feature type="domain" description="C-type lectin" evidence="2">
    <location>
        <begin position="177"/>
        <end position="236"/>
    </location>
</feature>
<evidence type="ECO:0000259" key="2">
    <source>
        <dbReference type="PROSITE" id="PS50041"/>
    </source>
</evidence>
<dbReference type="Proteomes" id="UP001497623">
    <property type="component" value="Unassembled WGS sequence"/>
</dbReference>
<evidence type="ECO:0000313" key="3">
    <source>
        <dbReference type="EMBL" id="CAL4122751.1"/>
    </source>
</evidence>
<feature type="non-terminal residue" evidence="3">
    <location>
        <position position="236"/>
    </location>
</feature>
<proteinExistence type="predicted"/>
<reference evidence="3 4" key="1">
    <citation type="submission" date="2024-05" db="EMBL/GenBank/DDBJ databases">
        <authorList>
            <person name="Wallberg A."/>
        </authorList>
    </citation>
    <scope>NUCLEOTIDE SEQUENCE [LARGE SCALE GENOMIC DNA]</scope>
</reference>
<name>A0AAV2RGS4_MEGNR</name>
<accession>A0AAV2RGS4</accession>
<dbReference type="InterPro" id="IPR050828">
    <property type="entry name" value="C-type_lectin/matrix_domain"/>
</dbReference>
<organism evidence="3 4">
    <name type="scientific">Meganyctiphanes norvegica</name>
    <name type="common">Northern krill</name>
    <name type="synonym">Thysanopoda norvegica</name>
    <dbReference type="NCBI Taxonomy" id="48144"/>
    <lineage>
        <taxon>Eukaryota</taxon>
        <taxon>Metazoa</taxon>
        <taxon>Ecdysozoa</taxon>
        <taxon>Arthropoda</taxon>
        <taxon>Crustacea</taxon>
        <taxon>Multicrustacea</taxon>
        <taxon>Malacostraca</taxon>
        <taxon>Eumalacostraca</taxon>
        <taxon>Eucarida</taxon>
        <taxon>Euphausiacea</taxon>
        <taxon>Euphausiidae</taxon>
        <taxon>Meganyctiphanes</taxon>
    </lineage>
</organism>
<dbReference type="InterPro" id="IPR016186">
    <property type="entry name" value="C-type_lectin-like/link_sf"/>
</dbReference>
<dbReference type="InterPro" id="IPR016187">
    <property type="entry name" value="CTDL_fold"/>
</dbReference>
<protein>
    <recommendedName>
        <fullName evidence="2">C-type lectin domain-containing protein</fullName>
    </recommendedName>
</protein>
<feature type="signal peptide" evidence="1">
    <location>
        <begin position="1"/>
        <end position="24"/>
    </location>
</feature>
<evidence type="ECO:0000256" key="1">
    <source>
        <dbReference type="SAM" id="SignalP"/>
    </source>
</evidence>
<sequence length="236" mass="27398">MTLRIILNKCILLTFMIIIQNAMCKMVAQCPKYWIHRTGSKECYLIHSYGHDHSRDEAKNYCKQHGGNLIYITDQETIDWLTVHIADTGLVGENAQVWVNIQKQDDGSWIWPEPDKPHDNALIPWQVEGEDADSKCAVFTVDQKLLKLNCGDRKHYICHRDITKPLMCDMDNDWVDQNGNCYKMSSDRQSWHDAATSCEKDQGGWLMVVNGQYEAYYVYDEATRVRDNTWIGLTEE</sequence>
<dbReference type="PANTHER" id="PTHR45710:SF26">
    <property type="entry name" value="RH26557P"/>
    <property type="match status" value="1"/>
</dbReference>
<dbReference type="Gene3D" id="3.10.100.10">
    <property type="entry name" value="Mannose-Binding Protein A, subunit A"/>
    <property type="match status" value="2"/>
</dbReference>